<proteinExistence type="inferred from homology"/>
<dbReference type="Pfam" id="PF01625">
    <property type="entry name" value="PMSR"/>
    <property type="match status" value="1"/>
</dbReference>
<evidence type="ECO:0000256" key="2">
    <source>
        <dbReference type="ARBA" id="ARBA00012502"/>
    </source>
</evidence>
<evidence type="ECO:0000256" key="6">
    <source>
        <dbReference type="ARBA" id="ARBA00048782"/>
    </source>
</evidence>
<gene>
    <name evidence="8" type="ORF">GQX73_g5611</name>
</gene>
<evidence type="ECO:0000259" key="7">
    <source>
        <dbReference type="Pfam" id="PF01625"/>
    </source>
</evidence>
<dbReference type="InterPro" id="IPR002569">
    <property type="entry name" value="Met_Sox_Rdtase_MsrA_dom"/>
</dbReference>
<dbReference type="NCBIfam" id="TIGR00401">
    <property type="entry name" value="msrA"/>
    <property type="match status" value="1"/>
</dbReference>
<accession>A0A7C8IQW8</accession>
<dbReference type="PANTHER" id="PTHR43774">
    <property type="entry name" value="PEPTIDE METHIONINE SULFOXIDE REDUCTASE"/>
    <property type="match status" value="1"/>
</dbReference>
<dbReference type="FunFam" id="3.30.1060.10:FF:000006">
    <property type="entry name" value="Peptide methionine sulfoxide reductase"/>
    <property type="match status" value="1"/>
</dbReference>
<reference evidence="8 9" key="1">
    <citation type="submission" date="2019-12" db="EMBL/GenBank/DDBJ databases">
        <title>Draft genome sequence of the ascomycete Xylaria multiplex DSM 110363.</title>
        <authorList>
            <person name="Buettner E."/>
            <person name="Kellner H."/>
        </authorList>
    </citation>
    <scope>NUCLEOTIDE SEQUENCE [LARGE SCALE GENOMIC DNA]</scope>
    <source>
        <strain evidence="8 9">DSM 110363</strain>
    </source>
</reference>
<keyword evidence="3" id="KW-0560">Oxidoreductase</keyword>
<feature type="domain" description="Peptide methionine sulphoxide reductase MsrA" evidence="7">
    <location>
        <begin position="36"/>
        <end position="189"/>
    </location>
</feature>
<dbReference type="GO" id="GO:0008113">
    <property type="term" value="F:peptide-methionine (S)-S-oxide reductase activity"/>
    <property type="evidence" value="ECO:0007669"/>
    <property type="project" value="UniProtKB-EC"/>
</dbReference>
<dbReference type="Proteomes" id="UP000481858">
    <property type="component" value="Unassembled WGS sequence"/>
</dbReference>
<keyword evidence="9" id="KW-1185">Reference proteome</keyword>
<comment type="catalytic activity">
    <reaction evidence="6">
        <text>[thioredoxin]-disulfide + L-methionine + H2O = L-methionine (S)-S-oxide + [thioredoxin]-dithiol</text>
        <dbReference type="Rhea" id="RHEA:19993"/>
        <dbReference type="Rhea" id="RHEA-COMP:10698"/>
        <dbReference type="Rhea" id="RHEA-COMP:10700"/>
        <dbReference type="ChEBI" id="CHEBI:15377"/>
        <dbReference type="ChEBI" id="CHEBI:29950"/>
        <dbReference type="ChEBI" id="CHEBI:50058"/>
        <dbReference type="ChEBI" id="CHEBI:57844"/>
        <dbReference type="ChEBI" id="CHEBI:58772"/>
        <dbReference type="EC" id="1.8.4.11"/>
    </reaction>
</comment>
<evidence type="ECO:0000256" key="3">
    <source>
        <dbReference type="ARBA" id="ARBA00023002"/>
    </source>
</evidence>
<dbReference type="EC" id="1.8.4.11" evidence="2"/>
<evidence type="ECO:0000313" key="8">
    <source>
        <dbReference type="EMBL" id="KAF2967978.1"/>
    </source>
</evidence>
<evidence type="ECO:0000256" key="4">
    <source>
        <dbReference type="ARBA" id="ARBA00030643"/>
    </source>
</evidence>
<dbReference type="InParanoid" id="A0A7C8IQW8"/>
<evidence type="ECO:0000256" key="5">
    <source>
        <dbReference type="ARBA" id="ARBA00047806"/>
    </source>
</evidence>
<sequence length="204" mass="23237">MPSFVQRLFRPMSTAMGITGSGGGSPRPAIPEGAEKATVGAGCFWGVEHLYRKHFGDKGIYETRVGYTGGDATNPSYKQVCSGKTGHNEALLIYYDPTRITYRQLLEFFYKMHDPTTANRQGPDVGTNYRSGIYFHNEEQEKIAKEVTKQANDQWYKGRIVTEVVPAGPWWDAEDYHQLYLNKNPWGYECPSHFLRPFEPLEQK</sequence>
<comment type="caution">
    <text evidence="8">The sequence shown here is derived from an EMBL/GenBank/DDBJ whole genome shotgun (WGS) entry which is preliminary data.</text>
</comment>
<dbReference type="SUPFAM" id="SSF55068">
    <property type="entry name" value="Peptide methionine sulfoxide reductase"/>
    <property type="match status" value="1"/>
</dbReference>
<dbReference type="EMBL" id="WUBL01000059">
    <property type="protein sequence ID" value="KAF2967978.1"/>
    <property type="molecule type" value="Genomic_DNA"/>
</dbReference>
<dbReference type="OrthoDB" id="77405at2759"/>
<evidence type="ECO:0000313" key="9">
    <source>
        <dbReference type="Proteomes" id="UP000481858"/>
    </source>
</evidence>
<dbReference type="PANTHER" id="PTHR43774:SF1">
    <property type="entry name" value="PEPTIDE METHIONINE SULFOXIDE REDUCTASE MSRA 2"/>
    <property type="match status" value="1"/>
</dbReference>
<dbReference type="FunCoup" id="A0A7C8IQW8">
    <property type="interactions" value="524"/>
</dbReference>
<evidence type="ECO:0000256" key="1">
    <source>
        <dbReference type="ARBA" id="ARBA00005591"/>
    </source>
</evidence>
<comment type="similarity">
    <text evidence="1">Belongs to the MsrA Met sulfoxide reductase family.</text>
</comment>
<dbReference type="GO" id="GO:0034599">
    <property type="term" value="P:cellular response to oxidative stress"/>
    <property type="evidence" value="ECO:0007669"/>
    <property type="project" value="UniProtKB-ARBA"/>
</dbReference>
<dbReference type="AlphaFoldDB" id="A0A7C8IQW8"/>
<dbReference type="Gene3D" id="3.30.1060.10">
    <property type="entry name" value="Peptide methionine sulphoxide reductase MsrA"/>
    <property type="match status" value="1"/>
</dbReference>
<organism evidence="8 9">
    <name type="scientific">Xylaria multiplex</name>
    <dbReference type="NCBI Taxonomy" id="323545"/>
    <lineage>
        <taxon>Eukaryota</taxon>
        <taxon>Fungi</taxon>
        <taxon>Dikarya</taxon>
        <taxon>Ascomycota</taxon>
        <taxon>Pezizomycotina</taxon>
        <taxon>Sordariomycetes</taxon>
        <taxon>Xylariomycetidae</taxon>
        <taxon>Xylariales</taxon>
        <taxon>Xylariaceae</taxon>
        <taxon>Xylaria</taxon>
    </lineage>
</organism>
<protein>
    <recommendedName>
        <fullName evidence="2">peptide-methionine (S)-S-oxide reductase</fullName>
        <ecNumber evidence="2">1.8.4.11</ecNumber>
    </recommendedName>
    <alternativeName>
        <fullName evidence="4">Peptide-methionine (S)-S-oxide reductase</fullName>
    </alternativeName>
</protein>
<comment type="catalytic activity">
    <reaction evidence="5">
        <text>L-methionyl-[protein] + [thioredoxin]-disulfide + H2O = L-methionyl-(S)-S-oxide-[protein] + [thioredoxin]-dithiol</text>
        <dbReference type="Rhea" id="RHEA:14217"/>
        <dbReference type="Rhea" id="RHEA-COMP:10698"/>
        <dbReference type="Rhea" id="RHEA-COMP:10700"/>
        <dbReference type="Rhea" id="RHEA-COMP:12313"/>
        <dbReference type="Rhea" id="RHEA-COMP:12315"/>
        <dbReference type="ChEBI" id="CHEBI:15377"/>
        <dbReference type="ChEBI" id="CHEBI:16044"/>
        <dbReference type="ChEBI" id="CHEBI:29950"/>
        <dbReference type="ChEBI" id="CHEBI:44120"/>
        <dbReference type="ChEBI" id="CHEBI:50058"/>
        <dbReference type="EC" id="1.8.4.11"/>
    </reaction>
</comment>
<name>A0A7C8IQW8_9PEZI</name>
<dbReference type="HAMAP" id="MF_01401">
    <property type="entry name" value="MsrA"/>
    <property type="match status" value="1"/>
</dbReference>
<dbReference type="InterPro" id="IPR036509">
    <property type="entry name" value="Met_Sox_Rdtase_MsrA_sf"/>
</dbReference>